<proteinExistence type="predicted"/>
<sequence>MSLNEAFMYDTTPATHPVPLPQFMPISHPSPKQLKKWHKKHKKLLKKMSSMPPPILTPHLPPNLQPYSRAYSMDNLNRLLLHQFILHDFCRIAFQISFVHYALEPQLFCSDSFLLGHL</sequence>
<name>A0A3P6NEI4_ANISI</name>
<organism evidence="1 2">
    <name type="scientific">Anisakis simplex</name>
    <name type="common">Herring worm</name>
    <dbReference type="NCBI Taxonomy" id="6269"/>
    <lineage>
        <taxon>Eukaryota</taxon>
        <taxon>Metazoa</taxon>
        <taxon>Ecdysozoa</taxon>
        <taxon>Nematoda</taxon>
        <taxon>Chromadorea</taxon>
        <taxon>Rhabditida</taxon>
        <taxon>Spirurina</taxon>
        <taxon>Ascaridomorpha</taxon>
        <taxon>Ascaridoidea</taxon>
        <taxon>Anisakidae</taxon>
        <taxon>Anisakis</taxon>
        <taxon>Anisakis simplex complex</taxon>
    </lineage>
</organism>
<reference evidence="1 2" key="1">
    <citation type="submission" date="2018-11" db="EMBL/GenBank/DDBJ databases">
        <authorList>
            <consortium name="Pathogen Informatics"/>
        </authorList>
    </citation>
    <scope>NUCLEOTIDE SEQUENCE [LARGE SCALE GENOMIC DNA]</scope>
</reference>
<protein>
    <submittedName>
        <fullName evidence="1">Uncharacterized protein</fullName>
    </submittedName>
</protein>
<evidence type="ECO:0000313" key="1">
    <source>
        <dbReference type="EMBL" id="VDK20087.1"/>
    </source>
</evidence>
<dbReference type="EMBL" id="UYRR01003427">
    <property type="protein sequence ID" value="VDK20087.1"/>
    <property type="molecule type" value="Genomic_DNA"/>
</dbReference>
<dbReference type="AlphaFoldDB" id="A0A3P6NEI4"/>
<gene>
    <name evidence="1" type="ORF">ASIM_LOCUS2527</name>
</gene>
<accession>A0A3P6NEI4</accession>
<dbReference type="Proteomes" id="UP000267096">
    <property type="component" value="Unassembled WGS sequence"/>
</dbReference>
<evidence type="ECO:0000313" key="2">
    <source>
        <dbReference type="Proteomes" id="UP000267096"/>
    </source>
</evidence>
<keyword evidence="2" id="KW-1185">Reference proteome</keyword>